<evidence type="ECO:0000256" key="1">
    <source>
        <dbReference type="SAM" id="MobiDB-lite"/>
    </source>
</evidence>
<proteinExistence type="predicted"/>
<sequence length="125" mass="13802">MVGCAVSHRLGFDLSVMLMRLSVSQATLTLSSQEQRLSSARPHRQTARPGDSGAAADCRRLSFMFSERTPHPPRPTPASQRQLAVSLRLFPGCRRREREGVSQIKQQLSDSDEKLGKLGASQANR</sequence>
<keyword evidence="2" id="KW-0732">Signal</keyword>
<gene>
    <name evidence="3" type="ORF">E1301_Tti018727</name>
</gene>
<comment type="caution">
    <text evidence="3">The sequence shown here is derived from an EMBL/GenBank/DDBJ whole genome shotgun (WGS) entry which is preliminary data.</text>
</comment>
<feature type="chain" id="PRO_5023111474" evidence="2">
    <location>
        <begin position="27"/>
        <end position="125"/>
    </location>
</feature>
<keyword evidence="4" id="KW-1185">Reference proteome</keyword>
<organism evidence="3 4">
    <name type="scientific">Triplophysa tibetana</name>
    <dbReference type="NCBI Taxonomy" id="1572043"/>
    <lineage>
        <taxon>Eukaryota</taxon>
        <taxon>Metazoa</taxon>
        <taxon>Chordata</taxon>
        <taxon>Craniata</taxon>
        <taxon>Vertebrata</taxon>
        <taxon>Euteleostomi</taxon>
        <taxon>Actinopterygii</taxon>
        <taxon>Neopterygii</taxon>
        <taxon>Teleostei</taxon>
        <taxon>Ostariophysi</taxon>
        <taxon>Cypriniformes</taxon>
        <taxon>Nemacheilidae</taxon>
        <taxon>Triplophysa</taxon>
    </lineage>
</organism>
<evidence type="ECO:0000313" key="3">
    <source>
        <dbReference type="EMBL" id="KAA0725589.1"/>
    </source>
</evidence>
<evidence type="ECO:0000256" key="2">
    <source>
        <dbReference type="SAM" id="SignalP"/>
    </source>
</evidence>
<feature type="region of interest" description="Disordered" evidence="1">
    <location>
        <begin position="96"/>
        <end position="125"/>
    </location>
</feature>
<feature type="signal peptide" evidence="2">
    <location>
        <begin position="1"/>
        <end position="26"/>
    </location>
</feature>
<evidence type="ECO:0000313" key="4">
    <source>
        <dbReference type="Proteomes" id="UP000324632"/>
    </source>
</evidence>
<accession>A0A5A9Q175</accession>
<feature type="region of interest" description="Disordered" evidence="1">
    <location>
        <begin position="31"/>
        <end position="55"/>
    </location>
</feature>
<dbReference type="AlphaFoldDB" id="A0A5A9Q175"/>
<dbReference type="EMBL" id="SOYY01000001">
    <property type="protein sequence ID" value="KAA0725589.1"/>
    <property type="molecule type" value="Genomic_DNA"/>
</dbReference>
<dbReference type="Proteomes" id="UP000324632">
    <property type="component" value="Chromosome 1"/>
</dbReference>
<reference evidence="3 4" key="1">
    <citation type="journal article" date="2019" name="Mol. Ecol. Resour.">
        <title>Chromosome-level genome assembly of Triplophysa tibetana, a fish adapted to the harsh high-altitude environment of the Tibetan Plateau.</title>
        <authorList>
            <person name="Yang X."/>
            <person name="Liu H."/>
            <person name="Ma Z."/>
            <person name="Zou Y."/>
            <person name="Zou M."/>
            <person name="Mao Y."/>
            <person name="Li X."/>
            <person name="Wang H."/>
            <person name="Chen T."/>
            <person name="Wang W."/>
            <person name="Yang R."/>
        </authorList>
    </citation>
    <scope>NUCLEOTIDE SEQUENCE [LARGE SCALE GENOMIC DNA]</scope>
    <source>
        <strain evidence="3">TTIB1903HZAU</strain>
        <tissue evidence="3">Muscle</tissue>
    </source>
</reference>
<protein>
    <submittedName>
        <fullName evidence="3">Uncharacterized protein</fullName>
    </submittedName>
</protein>
<name>A0A5A9Q175_9TELE</name>